<protein>
    <submittedName>
        <fullName evidence="4 6">Anti-lipopolysaccharide factor</fullName>
    </submittedName>
</protein>
<dbReference type="GeneID" id="108676098"/>
<dbReference type="Proteomes" id="UP000694843">
    <property type="component" value="Unplaced"/>
</dbReference>
<dbReference type="Proteomes" id="UP000711488">
    <property type="component" value="Unassembled WGS sequence"/>
</dbReference>
<dbReference type="InterPro" id="IPR024509">
    <property type="entry name" value="Anti-LPS_factor/Scygonadin"/>
</dbReference>
<evidence type="ECO:0000256" key="2">
    <source>
        <dbReference type="ARBA" id="ARBA00023022"/>
    </source>
</evidence>
<dbReference type="KEGG" id="hazt:108676098"/>
<keyword evidence="2" id="KW-0044">Antibiotic</keyword>
<dbReference type="AlphaFoldDB" id="A0A6A0GP23"/>
<evidence type="ECO:0000313" key="6">
    <source>
        <dbReference type="RefSeq" id="XP_018019626.1"/>
    </source>
</evidence>
<keyword evidence="5" id="KW-1185">Reference proteome</keyword>
<dbReference type="Gene3D" id="3.30.160.320">
    <property type="match status" value="1"/>
</dbReference>
<name>A0A6A0GP23_HYAAZ</name>
<gene>
    <name evidence="6" type="primary">LOC108676098</name>
    <name evidence="4" type="ORF">HAZT_HAZT002784</name>
</gene>
<dbReference type="Pfam" id="PF11630">
    <property type="entry name" value="Anti-LPS-SCYG"/>
    <property type="match status" value="1"/>
</dbReference>
<reference evidence="6" key="4">
    <citation type="submission" date="2025-04" db="UniProtKB">
        <authorList>
            <consortium name="RefSeq"/>
        </authorList>
    </citation>
    <scope>IDENTIFICATION</scope>
    <source>
        <tissue evidence="6">Whole organism</tissue>
    </source>
</reference>
<evidence type="ECO:0000313" key="4">
    <source>
        <dbReference type="EMBL" id="KAA0183448.1"/>
    </source>
</evidence>
<dbReference type="RefSeq" id="XP_018019626.1">
    <property type="nucleotide sequence ID" value="XM_018164137.2"/>
</dbReference>
<evidence type="ECO:0000313" key="5">
    <source>
        <dbReference type="Proteomes" id="UP000694843"/>
    </source>
</evidence>
<reference evidence="4" key="2">
    <citation type="journal article" date="2018" name="Environ. Sci. Technol.">
        <title>The Toxicogenome of Hyalella azteca: A Model for Sediment Ecotoxicology and Evolutionary Toxicology.</title>
        <authorList>
            <person name="Poynton H.C."/>
            <person name="Hasenbein S."/>
            <person name="Benoit J.B."/>
            <person name="Sepulveda M.S."/>
            <person name="Poelchau M.F."/>
            <person name="Hughes D.S.T."/>
            <person name="Murali S.C."/>
            <person name="Chen S."/>
            <person name="Glastad K.M."/>
            <person name="Goodisman M.A.D."/>
            <person name="Werren J.H."/>
            <person name="Vineis J.H."/>
            <person name="Bowen J.L."/>
            <person name="Friedrich M."/>
            <person name="Jones J."/>
            <person name="Robertson H.M."/>
            <person name="Feyereisen R."/>
            <person name="Mechler-Hickson A."/>
            <person name="Mathers N."/>
            <person name="Lee C.E."/>
            <person name="Colbourne J.K."/>
            <person name="Biales A."/>
            <person name="Johnston J.S."/>
            <person name="Wellborn G.A."/>
            <person name="Rosendale A.J."/>
            <person name="Cridge A.G."/>
            <person name="Munoz-Torres M.C."/>
            <person name="Bain P.A."/>
            <person name="Manny A.R."/>
            <person name="Major K.M."/>
            <person name="Lambert F.N."/>
            <person name="Vulpe C.D."/>
            <person name="Tuck P."/>
            <person name="Blalock B.J."/>
            <person name="Lin Y.Y."/>
            <person name="Smith M.E."/>
            <person name="Ochoa-Acuna H."/>
            <person name="Chen M.M."/>
            <person name="Childers C.P."/>
            <person name="Qu J."/>
            <person name="Dugan S."/>
            <person name="Lee S.L."/>
            <person name="Chao H."/>
            <person name="Dinh H."/>
            <person name="Han Y."/>
            <person name="Doddapaneni H."/>
            <person name="Worley K.C."/>
            <person name="Muzny D.M."/>
            <person name="Gibbs R.A."/>
            <person name="Richards S."/>
        </authorList>
    </citation>
    <scope>NUCLEOTIDE SEQUENCE</scope>
    <source>
        <strain evidence="4">HAZT.00-mixed</strain>
        <tissue evidence="4">Whole organism</tissue>
    </source>
</reference>
<dbReference type="EMBL" id="JQDR03017676">
    <property type="protein sequence ID" value="KAA0183448.1"/>
    <property type="molecule type" value="Genomic_DNA"/>
</dbReference>
<reference evidence="4" key="1">
    <citation type="submission" date="2014-08" db="EMBL/GenBank/DDBJ databases">
        <authorList>
            <person name="Murali S."/>
            <person name="Richards S."/>
            <person name="Bandaranaike D."/>
            <person name="Bellair M."/>
            <person name="Blankenburg K."/>
            <person name="Chao H."/>
            <person name="Dinh H."/>
            <person name="Doddapaneni H."/>
            <person name="Dugan-Rocha S."/>
            <person name="Elkadiri S."/>
            <person name="Gnanaolivu R."/>
            <person name="Hughes D."/>
            <person name="Lee S."/>
            <person name="Li M."/>
            <person name="Ming W."/>
            <person name="Munidasa M."/>
            <person name="Muniz J."/>
            <person name="Nguyen L."/>
            <person name="Osuji N."/>
            <person name="Pu L.-L."/>
            <person name="Puazo M."/>
            <person name="Skinner E."/>
            <person name="Qu C."/>
            <person name="Quiroz J."/>
            <person name="Raj R."/>
            <person name="Weissenberger G."/>
            <person name="Xin Y."/>
            <person name="Zou X."/>
            <person name="Han Y."/>
            <person name="Worley K."/>
            <person name="Muzny D."/>
            <person name="Gibbs R."/>
        </authorList>
    </citation>
    <scope>NUCLEOTIDE SEQUENCE</scope>
    <source>
        <strain evidence="4">HAZT.00-mixed</strain>
        <tissue evidence="4">Whole organism</tissue>
    </source>
</reference>
<keyword evidence="3" id="KW-0732">Signal</keyword>
<evidence type="ECO:0000256" key="3">
    <source>
        <dbReference type="SAM" id="SignalP"/>
    </source>
</evidence>
<keyword evidence="1" id="KW-0929">Antimicrobial</keyword>
<proteinExistence type="predicted"/>
<dbReference type="InterPro" id="IPR038539">
    <property type="entry name" value="Anti-LPS_factor/Scygonadin_sf"/>
</dbReference>
<dbReference type="OrthoDB" id="6354399at2759"/>
<reference evidence="4" key="3">
    <citation type="submission" date="2019-06" db="EMBL/GenBank/DDBJ databases">
        <authorList>
            <person name="Poynton C."/>
            <person name="Hasenbein S."/>
            <person name="Benoit J.B."/>
            <person name="Sepulveda M.S."/>
            <person name="Poelchau M.F."/>
            <person name="Murali S.C."/>
            <person name="Chen S."/>
            <person name="Glastad K.M."/>
            <person name="Werren J.H."/>
            <person name="Vineis J.H."/>
            <person name="Bowen J.L."/>
            <person name="Friedrich M."/>
            <person name="Jones J."/>
            <person name="Robertson H.M."/>
            <person name="Feyereisen R."/>
            <person name="Mechler-Hickson A."/>
            <person name="Mathers N."/>
            <person name="Lee C.E."/>
            <person name="Colbourne J.K."/>
            <person name="Biales A."/>
            <person name="Johnston J.S."/>
            <person name="Wellborn G.A."/>
            <person name="Rosendale A.J."/>
            <person name="Cridge A.G."/>
            <person name="Munoz-Torres M.C."/>
            <person name="Bain P.A."/>
            <person name="Manny A.R."/>
            <person name="Major K.M."/>
            <person name="Lambert F.N."/>
            <person name="Vulpe C.D."/>
            <person name="Tuck P."/>
            <person name="Blalock B.J."/>
            <person name="Lin Y.-Y."/>
            <person name="Smith M.E."/>
            <person name="Ochoa-Acuna H."/>
            <person name="Chen M.-J.M."/>
            <person name="Childers C.P."/>
            <person name="Qu J."/>
            <person name="Dugan S."/>
            <person name="Lee S.L."/>
            <person name="Chao H."/>
            <person name="Dinh H."/>
            <person name="Han Y."/>
            <person name="Doddapaneni H."/>
            <person name="Worley K.C."/>
            <person name="Muzny D.M."/>
            <person name="Gibbs R.A."/>
            <person name="Richards S."/>
        </authorList>
    </citation>
    <scope>NUCLEOTIDE SEQUENCE</scope>
    <source>
        <strain evidence="4">HAZT.00-mixed</strain>
        <tissue evidence="4">Whole organism</tissue>
    </source>
</reference>
<accession>A0A6A0GP23</accession>
<sequence length="119" mass="14028">MIRRSAVLLLLLLMQLQSYDASDLNSILPIAQQLGNFWQSNELQFLGFQCYYHQHLRFRRWRFRFHGSFSCPGWTNIHGEYDTVSRNGVQRKTIEDFLKKATAANLVTEDEARAWLQGF</sequence>
<feature type="chain" id="PRO_5044628509" evidence="3">
    <location>
        <begin position="22"/>
        <end position="119"/>
    </location>
</feature>
<feature type="signal peptide" evidence="3">
    <location>
        <begin position="1"/>
        <end position="21"/>
    </location>
</feature>
<evidence type="ECO:0000256" key="1">
    <source>
        <dbReference type="ARBA" id="ARBA00022529"/>
    </source>
</evidence>
<dbReference type="GO" id="GO:0042742">
    <property type="term" value="P:defense response to bacterium"/>
    <property type="evidence" value="ECO:0007669"/>
    <property type="project" value="UniProtKB-KW"/>
</dbReference>
<organism evidence="4">
    <name type="scientific">Hyalella azteca</name>
    <name type="common">Amphipod</name>
    <dbReference type="NCBI Taxonomy" id="294128"/>
    <lineage>
        <taxon>Eukaryota</taxon>
        <taxon>Metazoa</taxon>
        <taxon>Ecdysozoa</taxon>
        <taxon>Arthropoda</taxon>
        <taxon>Crustacea</taxon>
        <taxon>Multicrustacea</taxon>
        <taxon>Malacostraca</taxon>
        <taxon>Eumalacostraca</taxon>
        <taxon>Peracarida</taxon>
        <taxon>Amphipoda</taxon>
        <taxon>Senticaudata</taxon>
        <taxon>Talitrida</taxon>
        <taxon>Talitroidea</taxon>
        <taxon>Hyalellidae</taxon>
        <taxon>Hyalella</taxon>
    </lineage>
</organism>